<dbReference type="AlphaFoldDB" id="A0A212FNC6"/>
<dbReference type="GO" id="GO:0000077">
    <property type="term" value="P:DNA damage checkpoint signaling"/>
    <property type="evidence" value="ECO:0007669"/>
    <property type="project" value="InterPro"/>
</dbReference>
<evidence type="ECO:0000313" key="2">
    <source>
        <dbReference type="Proteomes" id="UP000007151"/>
    </source>
</evidence>
<dbReference type="STRING" id="278856.A0A212FNC6"/>
<dbReference type="InterPro" id="IPR033349">
    <property type="entry name" value="ATRIP"/>
</dbReference>
<gene>
    <name evidence="1" type="ORF">KGM_207404</name>
</gene>
<reference evidence="1 2" key="1">
    <citation type="journal article" date="2011" name="Cell">
        <title>The monarch butterfly genome yields insights into long-distance migration.</title>
        <authorList>
            <person name="Zhan S."/>
            <person name="Merlin C."/>
            <person name="Boore J.L."/>
            <person name="Reppert S.M."/>
        </authorList>
    </citation>
    <scope>NUCLEOTIDE SEQUENCE [LARGE SCALE GENOMIC DNA]</scope>
    <source>
        <strain evidence="1">F-2</strain>
    </source>
</reference>
<dbReference type="GO" id="GO:0006281">
    <property type="term" value="P:DNA repair"/>
    <property type="evidence" value="ECO:0007669"/>
    <property type="project" value="TreeGrafter"/>
</dbReference>
<dbReference type="OrthoDB" id="7668655at2759"/>
<name>A0A212FNC6_DANPL</name>
<dbReference type="Proteomes" id="UP000007151">
    <property type="component" value="Unassembled WGS sequence"/>
</dbReference>
<accession>A0A212FNC6</accession>
<sequence>MSKRYIPQQNGIRKKAKLDITVSDHNFPLSQNTAPATEMNESDIWDDEIDDEVVLLASQAYEKAISGQNNNELPNYSVCMNPPSTSTQIHPKPSAAPGYLQNKVPNSKVTPAQLKDNCERNSPVQSLSNKHINNNNLSENVISDDFCSELPNYSLCMDPSSTSTQKQIEPSTSRNCFQFKKPTSNQVFNSVSTKLNDKCEKISSPLRAMSKVCKTDNVNTSEDLIFNNVICKGQDSDQVYRQLLQLKEENEKLKLENGKLLEKCVTKEGEASILRTQLKTCQIAVDNARMEKIKAQEKVQMDWSEKLSAANKQLGELRTQLDFKNLEIISAKEKCKLLESNKVRLTQVKAGSEMMSQSYNNNKSGVTKTQSRRVKKISNAVQTDDRTPFLKLNISYTKEYSKLSDMLPHVMDDSCKQFSILEYNEKLMQQDPSDKCRIYTTFHRLPITSQVKKTRKMFKLNCLYEDLSHISTSQEPDLKKCLHVMRMARDVLQEVHQDLETIQERITTAFIKDMDEVYMETTGTVITVTHKELLCGKSLYKEEQGVQARRLTAVLVYILKDAKYREVKNSMLQDDRTVEQIFIELINKICVALDRTSTSTLYSGLLLSMTFLLQAFVGRDTHTMDVIKNIILCRPMGFVICEIIKQMGSYHRQDIYDMCDGNGGNLKLDHEQGVLLYRRDSCALRVVLEQMEVALRCIERQCLVTQAVECGRGVLRLYSTMNSCDGQQDKRSRCDCRSVLMRVMVYTLKICAQMWTDRSNTTDVESLQAVCQYGVQVLYLVVSVDTDCLTKHEGPLIQMCHMIKLHCEEMYANMISEIISALQSASDETPQSYNKQAWIHSFQTFAINE</sequence>
<dbReference type="PANTHER" id="PTHR28594:SF1">
    <property type="entry name" value="ATR-INTERACTING PROTEIN"/>
    <property type="match status" value="1"/>
</dbReference>
<protein>
    <submittedName>
        <fullName evidence="1">Uncharacterized protein</fullName>
    </submittedName>
</protein>
<keyword evidence="2" id="KW-1185">Reference proteome</keyword>
<dbReference type="EMBL" id="AGBW02006209">
    <property type="protein sequence ID" value="OWR55238.1"/>
    <property type="molecule type" value="Genomic_DNA"/>
</dbReference>
<evidence type="ECO:0000313" key="1">
    <source>
        <dbReference type="EMBL" id="OWR55238.1"/>
    </source>
</evidence>
<dbReference type="PANTHER" id="PTHR28594">
    <property type="entry name" value="ATR-INTERACTING PROTEIN"/>
    <property type="match status" value="1"/>
</dbReference>
<organism evidence="1 2">
    <name type="scientific">Danaus plexippus plexippus</name>
    <dbReference type="NCBI Taxonomy" id="278856"/>
    <lineage>
        <taxon>Eukaryota</taxon>
        <taxon>Metazoa</taxon>
        <taxon>Ecdysozoa</taxon>
        <taxon>Arthropoda</taxon>
        <taxon>Hexapoda</taxon>
        <taxon>Insecta</taxon>
        <taxon>Pterygota</taxon>
        <taxon>Neoptera</taxon>
        <taxon>Endopterygota</taxon>
        <taxon>Lepidoptera</taxon>
        <taxon>Glossata</taxon>
        <taxon>Ditrysia</taxon>
        <taxon>Papilionoidea</taxon>
        <taxon>Nymphalidae</taxon>
        <taxon>Danainae</taxon>
        <taxon>Danaini</taxon>
        <taxon>Danaina</taxon>
        <taxon>Danaus</taxon>
        <taxon>Danaus</taxon>
    </lineage>
</organism>
<dbReference type="eggNOG" id="ENOG502SDTQ">
    <property type="taxonomic scope" value="Eukaryota"/>
</dbReference>
<comment type="caution">
    <text evidence="1">The sequence shown here is derived from an EMBL/GenBank/DDBJ whole genome shotgun (WGS) entry which is preliminary data.</text>
</comment>
<proteinExistence type="predicted"/>
<dbReference type="KEGG" id="dpl:KGM_207404"/>